<gene>
    <name evidence="1" type="ORF">CSEC_2468</name>
</gene>
<dbReference type="SUPFAM" id="SSF49313">
    <property type="entry name" value="Cadherin-like"/>
    <property type="match status" value="2"/>
</dbReference>
<dbReference type="EMBL" id="CCEJ010000022">
    <property type="protein sequence ID" value="CDR35270.1"/>
    <property type="molecule type" value="Genomic_DNA"/>
</dbReference>
<dbReference type="Proteomes" id="UP000031552">
    <property type="component" value="Unassembled WGS sequence"/>
</dbReference>
<dbReference type="InterPro" id="IPR013783">
    <property type="entry name" value="Ig-like_fold"/>
</dbReference>
<evidence type="ECO:0000313" key="1">
    <source>
        <dbReference type="EMBL" id="CDR35270.1"/>
    </source>
</evidence>
<sequence>MFSATGLPPGTTIDPETGVINGVYIQVSEIFLVTVIVQNGCGLVAQSFTISFNPECPGGVPTSVPIPDFSTTAPGAYVYDVSTFFTNPVGASPLVFSAVGLPIGSSIDPIGGVITGINLQEGIVTIVTVTAENTCGSTSQPFTLSLLCPGAPTSTPIPDLTTDAPGLVVYDVSPFFTNTVGASPIVFSATGLPLGFSIDPVTGVISGINPEDDSSNLVTVTATNNCGETSQSFTLTLNCPGAPTSTLIPDLTTDAPGLVVYDVSPFFTNTVGASPIVFSATGLPLGFSIDPVTGVISGINPQDDSSSLVTVTATNNCGETSQSFTLTLNCPGAPTSLSGSAHINPYSGLYNKYSGPCGL</sequence>
<dbReference type="AlphaFoldDB" id="A0A090E470"/>
<dbReference type="Gene3D" id="2.60.40.10">
    <property type="entry name" value="Immunoglobulins"/>
    <property type="match status" value="4"/>
</dbReference>
<dbReference type="InterPro" id="IPR015919">
    <property type="entry name" value="Cadherin-like_sf"/>
</dbReference>
<name>A0A090E470_9BACT</name>
<dbReference type="Pfam" id="PF05345">
    <property type="entry name" value="He_PIG"/>
    <property type="match status" value="2"/>
</dbReference>
<dbReference type="GO" id="GO:0016020">
    <property type="term" value="C:membrane"/>
    <property type="evidence" value="ECO:0007669"/>
    <property type="project" value="InterPro"/>
</dbReference>
<keyword evidence="2" id="KW-1185">Reference proteome</keyword>
<dbReference type="GO" id="GO:0005509">
    <property type="term" value="F:calcium ion binding"/>
    <property type="evidence" value="ECO:0007669"/>
    <property type="project" value="InterPro"/>
</dbReference>
<reference evidence="1" key="2">
    <citation type="submission" date="2014-09" db="EMBL/GenBank/DDBJ databases">
        <title>Criblamydia sequanensis harbors a mega-plasmid encoding arsenite resistance.</title>
        <authorList>
            <person name="Bertelli C."/>
            <person name="Goesmann A."/>
            <person name="Greub G."/>
        </authorList>
    </citation>
    <scope>NUCLEOTIDE SEQUENCE [LARGE SCALE GENOMIC DNA]</scope>
    <source>
        <strain evidence="1">CRIB-18</strain>
    </source>
</reference>
<comment type="caution">
    <text evidence="1">The sequence shown here is derived from an EMBL/GenBank/DDBJ whole genome shotgun (WGS) entry which is preliminary data.</text>
</comment>
<accession>A0A090E470</accession>
<dbReference type="eggNOG" id="COG5604">
    <property type="taxonomic scope" value="Bacteria"/>
</dbReference>
<proteinExistence type="predicted"/>
<protein>
    <submittedName>
        <fullName evidence="1">Uncharacterized protein</fullName>
    </submittedName>
</protein>
<evidence type="ECO:0000313" key="2">
    <source>
        <dbReference type="Proteomes" id="UP000031552"/>
    </source>
</evidence>
<reference evidence="1" key="1">
    <citation type="submission" date="2013-12" db="EMBL/GenBank/DDBJ databases">
        <authorList>
            <person name="Linke B."/>
        </authorList>
    </citation>
    <scope>NUCLEOTIDE SEQUENCE [LARGE SCALE GENOMIC DNA]</scope>
    <source>
        <strain evidence="1">CRIB-18</strain>
    </source>
</reference>
<organism evidence="1 2">
    <name type="scientific">Candidatus Criblamydia sequanensis CRIB-18</name>
    <dbReference type="NCBI Taxonomy" id="1437425"/>
    <lineage>
        <taxon>Bacteria</taxon>
        <taxon>Pseudomonadati</taxon>
        <taxon>Chlamydiota</taxon>
        <taxon>Chlamydiia</taxon>
        <taxon>Parachlamydiales</taxon>
        <taxon>Candidatus Criblamydiaceae</taxon>
        <taxon>Candidatus Criblamydia</taxon>
    </lineage>
</organism>